<reference evidence="2" key="1">
    <citation type="submission" date="2020-08" db="EMBL/GenBank/DDBJ databases">
        <title>Genome public.</title>
        <authorList>
            <person name="Liu C."/>
            <person name="Sun Q."/>
        </authorList>
    </citation>
    <scope>NUCLEOTIDE SEQUENCE</scope>
    <source>
        <strain evidence="2">NSJ-52</strain>
    </source>
</reference>
<feature type="coiled-coil region" evidence="1">
    <location>
        <begin position="27"/>
        <end position="71"/>
    </location>
</feature>
<accession>A0A8J6JK09</accession>
<dbReference type="RefSeq" id="WP_155152250.1">
    <property type="nucleotide sequence ID" value="NZ_JACOPQ010000002.1"/>
</dbReference>
<gene>
    <name evidence="2" type="ORF">H8S62_03830</name>
</gene>
<organism evidence="2 3">
    <name type="scientific">Lawsonibacter faecis</name>
    <dbReference type="NCBI Taxonomy" id="2763052"/>
    <lineage>
        <taxon>Bacteria</taxon>
        <taxon>Bacillati</taxon>
        <taxon>Bacillota</taxon>
        <taxon>Clostridia</taxon>
        <taxon>Eubacteriales</taxon>
        <taxon>Oscillospiraceae</taxon>
        <taxon>Lawsonibacter</taxon>
    </lineage>
</organism>
<dbReference type="AlphaFoldDB" id="A0A8J6JK09"/>
<evidence type="ECO:0000313" key="3">
    <source>
        <dbReference type="Proteomes" id="UP000607645"/>
    </source>
</evidence>
<comment type="caution">
    <text evidence="2">The sequence shown here is derived from an EMBL/GenBank/DDBJ whole genome shotgun (WGS) entry which is preliminary data.</text>
</comment>
<dbReference type="Proteomes" id="UP000607645">
    <property type="component" value="Unassembled WGS sequence"/>
</dbReference>
<dbReference type="EMBL" id="JACOPQ010000002">
    <property type="protein sequence ID" value="MBC5736139.1"/>
    <property type="molecule type" value="Genomic_DNA"/>
</dbReference>
<evidence type="ECO:0000313" key="2">
    <source>
        <dbReference type="EMBL" id="MBC5736139.1"/>
    </source>
</evidence>
<proteinExistence type="predicted"/>
<keyword evidence="3" id="KW-1185">Reference proteome</keyword>
<protein>
    <submittedName>
        <fullName evidence="2">Uncharacterized protein</fullName>
    </submittedName>
</protein>
<evidence type="ECO:0000256" key="1">
    <source>
        <dbReference type="SAM" id="Coils"/>
    </source>
</evidence>
<name>A0A8J6JK09_9FIRM</name>
<keyword evidence="1" id="KW-0175">Coiled coil</keyword>
<sequence length="73" mass="8144">MEPEIAVALLALLGTLGGSFFGVLASNKLTNFRIEELEKKVEKHNNLVERMALVEASAKSAHKRLDELHEEKE</sequence>